<feature type="region of interest" description="Disordered" evidence="1">
    <location>
        <begin position="1"/>
        <end position="28"/>
    </location>
</feature>
<keyword evidence="3" id="KW-1185">Reference proteome</keyword>
<gene>
    <name evidence="2" type="ORF">PIB30_083961</name>
</gene>
<protein>
    <submittedName>
        <fullName evidence="2">Uncharacterized protein</fullName>
    </submittedName>
</protein>
<name>A0ABU6XQS8_9FABA</name>
<comment type="caution">
    <text evidence="2">The sequence shown here is derived from an EMBL/GenBank/DDBJ whole genome shotgun (WGS) entry which is preliminary data.</text>
</comment>
<organism evidence="2 3">
    <name type="scientific">Stylosanthes scabra</name>
    <dbReference type="NCBI Taxonomy" id="79078"/>
    <lineage>
        <taxon>Eukaryota</taxon>
        <taxon>Viridiplantae</taxon>
        <taxon>Streptophyta</taxon>
        <taxon>Embryophyta</taxon>
        <taxon>Tracheophyta</taxon>
        <taxon>Spermatophyta</taxon>
        <taxon>Magnoliopsida</taxon>
        <taxon>eudicotyledons</taxon>
        <taxon>Gunneridae</taxon>
        <taxon>Pentapetalae</taxon>
        <taxon>rosids</taxon>
        <taxon>fabids</taxon>
        <taxon>Fabales</taxon>
        <taxon>Fabaceae</taxon>
        <taxon>Papilionoideae</taxon>
        <taxon>50 kb inversion clade</taxon>
        <taxon>dalbergioids sensu lato</taxon>
        <taxon>Dalbergieae</taxon>
        <taxon>Pterocarpus clade</taxon>
        <taxon>Stylosanthes</taxon>
    </lineage>
</organism>
<feature type="compositionally biased region" description="Polar residues" evidence="1">
    <location>
        <begin position="7"/>
        <end position="19"/>
    </location>
</feature>
<dbReference type="Proteomes" id="UP001341840">
    <property type="component" value="Unassembled WGS sequence"/>
</dbReference>
<evidence type="ECO:0000313" key="3">
    <source>
        <dbReference type="Proteomes" id="UP001341840"/>
    </source>
</evidence>
<proteinExistence type="predicted"/>
<sequence length="118" mass="13101">MVDDARNSSSHGVESWSANVGSGGSSVGGVSKKKFVALVYSCGAYLFESSTPSNPNMLFFGCRYFKLSSCTNVVVYIAEYFLSELVRYCWCRTKVHTVDTLRGWMTMLLAFIKVKLPI</sequence>
<evidence type="ECO:0000313" key="2">
    <source>
        <dbReference type="EMBL" id="MED6200320.1"/>
    </source>
</evidence>
<dbReference type="EMBL" id="JASCZI010212795">
    <property type="protein sequence ID" value="MED6200320.1"/>
    <property type="molecule type" value="Genomic_DNA"/>
</dbReference>
<accession>A0ABU6XQS8</accession>
<evidence type="ECO:0000256" key="1">
    <source>
        <dbReference type="SAM" id="MobiDB-lite"/>
    </source>
</evidence>
<reference evidence="2 3" key="1">
    <citation type="journal article" date="2023" name="Plants (Basel)">
        <title>Bridging the Gap: Combining Genomics and Transcriptomics Approaches to Understand Stylosanthes scabra, an Orphan Legume from the Brazilian Caatinga.</title>
        <authorList>
            <person name="Ferreira-Neto J.R.C."/>
            <person name="da Silva M.D."/>
            <person name="Binneck E."/>
            <person name="de Melo N.F."/>
            <person name="da Silva R.H."/>
            <person name="de Melo A.L.T.M."/>
            <person name="Pandolfi V."/>
            <person name="Bustamante F.O."/>
            <person name="Brasileiro-Vidal A.C."/>
            <person name="Benko-Iseppon A.M."/>
        </authorList>
    </citation>
    <scope>NUCLEOTIDE SEQUENCE [LARGE SCALE GENOMIC DNA]</scope>
    <source>
        <tissue evidence="2">Leaves</tissue>
    </source>
</reference>